<keyword evidence="2" id="KW-0732">Signal</keyword>
<proteinExistence type="predicted"/>
<dbReference type="Gene3D" id="3.10.20.320">
    <property type="entry name" value="Putative peptidoglycan bound protein (lpxtg motif)"/>
    <property type="match status" value="1"/>
</dbReference>
<gene>
    <name evidence="4" type="ORF">HF966_06055</name>
</gene>
<protein>
    <recommendedName>
        <fullName evidence="3">MucBP domain-containing protein</fullName>
    </recommendedName>
</protein>
<organism evidence="4 5">
    <name type="scientific">Leuconostoc holzapfelii</name>
    <dbReference type="NCBI Taxonomy" id="434464"/>
    <lineage>
        <taxon>Bacteria</taxon>
        <taxon>Bacillati</taxon>
        <taxon>Bacillota</taxon>
        <taxon>Bacilli</taxon>
        <taxon>Lactobacillales</taxon>
        <taxon>Lactobacillaceae</taxon>
        <taxon>Leuconostoc</taxon>
    </lineage>
</organism>
<evidence type="ECO:0000313" key="5">
    <source>
        <dbReference type="Proteomes" id="UP000590460"/>
    </source>
</evidence>
<feature type="signal peptide" evidence="2">
    <location>
        <begin position="1"/>
        <end position="35"/>
    </location>
</feature>
<evidence type="ECO:0000256" key="1">
    <source>
        <dbReference type="ARBA" id="ARBA00022737"/>
    </source>
</evidence>
<evidence type="ECO:0000313" key="4">
    <source>
        <dbReference type="EMBL" id="NKZ18737.1"/>
    </source>
</evidence>
<evidence type="ECO:0000259" key="3">
    <source>
        <dbReference type="Pfam" id="PF06458"/>
    </source>
</evidence>
<dbReference type="RefSeq" id="WP_168677127.1">
    <property type="nucleotide sequence ID" value="NZ_BPKV01000006.1"/>
</dbReference>
<name>A0A846ZAF3_9LACO</name>
<evidence type="ECO:0000256" key="2">
    <source>
        <dbReference type="SAM" id="SignalP"/>
    </source>
</evidence>
<feature type="domain" description="MucBP" evidence="3">
    <location>
        <begin position="267"/>
        <end position="329"/>
    </location>
</feature>
<accession>A0A846ZAF3</accession>
<reference evidence="4 5" key="1">
    <citation type="submission" date="2020-04" db="EMBL/GenBank/DDBJ databases">
        <title>MicrobeNet Type strains.</title>
        <authorList>
            <person name="Nicholson A.C."/>
        </authorList>
    </citation>
    <scope>NUCLEOTIDE SEQUENCE [LARGE SCALE GENOMIC DNA]</scope>
    <source>
        <strain evidence="4 5">CCUG 54536</strain>
    </source>
</reference>
<dbReference type="InterPro" id="IPR009459">
    <property type="entry name" value="MucBP_dom"/>
</dbReference>
<dbReference type="Proteomes" id="UP000590460">
    <property type="component" value="Unassembled WGS sequence"/>
</dbReference>
<dbReference type="AlphaFoldDB" id="A0A846ZAF3"/>
<dbReference type="Gene3D" id="2.60.120.200">
    <property type="match status" value="1"/>
</dbReference>
<sequence>MKHKLVKLHQKSHVRTMTHLLLVIGTLSWPQIATAAQTIPTSNQSASSNAMATLDSLSASQANRLILAPNNPTVSRTGYLKQPIFLNHDFAINLGVKFEGSASAYQPGDSFTIGLVSAAQLSAFRQVPPGVDGFIGLPNVLGFKINLVPQNDATIPNSQPSVPPYPFGTFFSTNCDGTPQSMPNQAQTLDDSIFNQQFETLSLDYKQSQHVIHVTYHGHHWTYSLRDTSLLSQPLYVVFSAATSQVSQLVVSLPPVTQEVNPGTTATVTAHYLDSQQQPLAESQQFTGQLNTPYSTHPKAISGYRLQEMPANATGTFASKPTDVTYYYQPLTQQIAIDYVYRGRTLHTVVLTGQAGETVTYANDVLLAQLKDYQMLSSTWPGQFTLPNREQNTHIFTVQLEKRATALPQNVAKWPAPAGYGGAQPSAPRHLPDETITRPQADSETMPVLPVNDAKRPLNARHLSTKPGVTQRQHTLSRANHRFKGRWPDVVPATVTEDPTTDFGGNLNSRAQKPAPFVAVVSDFTQVLTALAHDTTFSSR</sequence>
<dbReference type="Pfam" id="PF06458">
    <property type="entry name" value="MucBP"/>
    <property type="match status" value="1"/>
</dbReference>
<dbReference type="EMBL" id="JAAXPO010000006">
    <property type="protein sequence ID" value="NKZ18737.1"/>
    <property type="molecule type" value="Genomic_DNA"/>
</dbReference>
<feature type="chain" id="PRO_5032361321" description="MucBP domain-containing protein" evidence="2">
    <location>
        <begin position="36"/>
        <end position="540"/>
    </location>
</feature>
<keyword evidence="1" id="KW-0677">Repeat</keyword>
<comment type="caution">
    <text evidence="4">The sequence shown here is derived from an EMBL/GenBank/DDBJ whole genome shotgun (WGS) entry which is preliminary data.</text>
</comment>